<keyword evidence="1" id="KW-0472">Membrane</keyword>
<sequence length="278" mass="31754">MLQPRTNLISLILKRYGGIRFSSWLGDASFSNMTVLWLERCEDCTTLPLLRLLISLKDLTIIDMERFKTLASEFYGAGCLSPFQSPEILKFDNLKEWDCWESTEKIEHVETFVRVQETGAKARRSKDETCTCSSYSVIHEENTNDINTFLERWLPNTNLRVFSIFGCEILKALLRGMHTINSLGIRHCPNNLSRQFVKTMLVYCTALSRKSSHNCTEFGSLHGHIVSQVIETAYMLEVGSIYSLNADSFAVLITFVNKIFVFLGLTVWSTCILSKPTF</sequence>
<dbReference type="Proteomes" id="UP001280121">
    <property type="component" value="Unassembled WGS sequence"/>
</dbReference>
<feature type="transmembrane region" description="Helical" evidence="1">
    <location>
        <begin position="249"/>
        <end position="273"/>
    </location>
</feature>
<dbReference type="Pfam" id="PF25019">
    <property type="entry name" value="LRR_R13L1-DRL21"/>
    <property type="match status" value="1"/>
</dbReference>
<evidence type="ECO:0000256" key="1">
    <source>
        <dbReference type="SAM" id="Phobius"/>
    </source>
</evidence>
<dbReference type="InterPro" id="IPR056789">
    <property type="entry name" value="LRR_R13L1-DRL21"/>
</dbReference>
<keyword evidence="1" id="KW-1133">Transmembrane helix</keyword>
<feature type="domain" description="R13L1/DRL21-like LRR repeat region" evidence="2">
    <location>
        <begin position="2"/>
        <end position="64"/>
    </location>
</feature>
<keyword evidence="4" id="KW-1185">Reference proteome</keyword>
<comment type="caution">
    <text evidence="3">The sequence shown here is derived from an EMBL/GenBank/DDBJ whole genome shotgun (WGS) entry which is preliminary data.</text>
</comment>
<gene>
    <name evidence="3" type="ORF">Ddye_024254</name>
</gene>
<dbReference type="EMBL" id="JANJYI010000007">
    <property type="protein sequence ID" value="KAK2642491.1"/>
    <property type="molecule type" value="Genomic_DNA"/>
</dbReference>
<dbReference type="AlphaFoldDB" id="A0AAD9TUM3"/>
<protein>
    <recommendedName>
        <fullName evidence="2">R13L1/DRL21-like LRR repeat region domain-containing protein</fullName>
    </recommendedName>
</protein>
<keyword evidence="1" id="KW-0812">Transmembrane</keyword>
<dbReference type="InterPro" id="IPR032675">
    <property type="entry name" value="LRR_dom_sf"/>
</dbReference>
<dbReference type="PANTHER" id="PTHR47186:SF3">
    <property type="entry name" value="OS09G0267800 PROTEIN"/>
    <property type="match status" value="1"/>
</dbReference>
<reference evidence="3" key="1">
    <citation type="journal article" date="2023" name="Plant J.">
        <title>Genome sequences and population genomics provide insights into the demographic history, inbreeding, and mutation load of two 'living fossil' tree species of Dipteronia.</title>
        <authorList>
            <person name="Feng Y."/>
            <person name="Comes H.P."/>
            <person name="Chen J."/>
            <person name="Zhu S."/>
            <person name="Lu R."/>
            <person name="Zhang X."/>
            <person name="Li P."/>
            <person name="Qiu J."/>
            <person name="Olsen K.M."/>
            <person name="Qiu Y."/>
        </authorList>
    </citation>
    <scope>NUCLEOTIDE SEQUENCE</scope>
    <source>
        <strain evidence="3">KIB01</strain>
    </source>
</reference>
<name>A0AAD9TUM3_9ROSI</name>
<proteinExistence type="predicted"/>
<evidence type="ECO:0000313" key="4">
    <source>
        <dbReference type="Proteomes" id="UP001280121"/>
    </source>
</evidence>
<organism evidence="3 4">
    <name type="scientific">Dipteronia dyeriana</name>
    <dbReference type="NCBI Taxonomy" id="168575"/>
    <lineage>
        <taxon>Eukaryota</taxon>
        <taxon>Viridiplantae</taxon>
        <taxon>Streptophyta</taxon>
        <taxon>Embryophyta</taxon>
        <taxon>Tracheophyta</taxon>
        <taxon>Spermatophyta</taxon>
        <taxon>Magnoliopsida</taxon>
        <taxon>eudicotyledons</taxon>
        <taxon>Gunneridae</taxon>
        <taxon>Pentapetalae</taxon>
        <taxon>rosids</taxon>
        <taxon>malvids</taxon>
        <taxon>Sapindales</taxon>
        <taxon>Sapindaceae</taxon>
        <taxon>Hippocastanoideae</taxon>
        <taxon>Acereae</taxon>
        <taxon>Dipteronia</taxon>
    </lineage>
</organism>
<dbReference type="Gene3D" id="3.80.10.10">
    <property type="entry name" value="Ribonuclease Inhibitor"/>
    <property type="match status" value="1"/>
</dbReference>
<dbReference type="SUPFAM" id="SSF52058">
    <property type="entry name" value="L domain-like"/>
    <property type="match status" value="1"/>
</dbReference>
<evidence type="ECO:0000313" key="3">
    <source>
        <dbReference type="EMBL" id="KAK2642491.1"/>
    </source>
</evidence>
<accession>A0AAD9TUM3</accession>
<dbReference type="PANTHER" id="PTHR47186">
    <property type="entry name" value="LEUCINE-RICH REPEAT-CONTAINING PROTEIN 57"/>
    <property type="match status" value="1"/>
</dbReference>
<evidence type="ECO:0000259" key="2">
    <source>
        <dbReference type="Pfam" id="PF25019"/>
    </source>
</evidence>